<feature type="region of interest" description="Disordered" evidence="2">
    <location>
        <begin position="24"/>
        <end position="66"/>
    </location>
</feature>
<dbReference type="SMART" id="SM00356">
    <property type="entry name" value="ZnF_C3H1"/>
    <property type="match status" value="1"/>
</dbReference>
<accession>A0ABN9VNA1</accession>
<evidence type="ECO:0000313" key="4">
    <source>
        <dbReference type="EMBL" id="CAK0874848.1"/>
    </source>
</evidence>
<feature type="region of interest" description="Disordered" evidence="2">
    <location>
        <begin position="251"/>
        <end position="275"/>
    </location>
</feature>
<feature type="compositionally biased region" description="Low complexity" evidence="2">
    <location>
        <begin position="192"/>
        <end position="206"/>
    </location>
</feature>
<keyword evidence="1" id="KW-0479">Metal-binding</keyword>
<feature type="compositionally biased region" description="Low complexity" evidence="2">
    <location>
        <begin position="111"/>
        <end position="125"/>
    </location>
</feature>
<reference evidence="4" key="1">
    <citation type="submission" date="2023-10" db="EMBL/GenBank/DDBJ databases">
        <authorList>
            <person name="Chen Y."/>
            <person name="Shah S."/>
            <person name="Dougan E. K."/>
            <person name="Thang M."/>
            <person name="Chan C."/>
        </authorList>
    </citation>
    <scope>NUCLEOTIDE SEQUENCE [LARGE SCALE GENOMIC DNA]</scope>
</reference>
<organism evidence="4 5">
    <name type="scientific">Prorocentrum cordatum</name>
    <dbReference type="NCBI Taxonomy" id="2364126"/>
    <lineage>
        <taxon>Eukaryota</taxon>
        <taxon>Sar</taxon>
        <taxon>Alveolata</taxon>
        <taxon>Dinophyceae</taxon>
        <taxon>Prorocentrales</taxon>
        <taxon>Prorocentraceae</taxon>
        <taxon>Prorocentrum</taxon>
    </lineage>
</organism>
<dbReference type="PROSITE" id="PS50103">
    <property type="entry name" value="ZF_C3H1"/>
    <property type="match status" value="1"/>
</dbReference>
<feature type="non-terminal residue" evidence="4">
    <location>
        <position position="1"/>
    </location>
</feature>
<feature type="domain" description="C3H1-type" evidence="3">
    <location>
        <begin position="68"/>
        <end position="96"/>
    </location>
</feature>
<keyword evidence="5" id="KW-1185">Reference proteome</keyword>
<evidence type="ECO:0000256" key="2">
    <source>
        <dbReference type="SAM" id="MobiDB-lite"/>
    </source>
</evidence>
<comment type="caution">
    <text evidence="4">The sequence shown here is derived from an EMBL/GenBank/DDBJ whole genome shotgun (WGS) entry which is preliminary data.</text>
</comment>
<feature type="compositionally biased region" description="Low complexity" evidence="2">
    <location>
        <begin position="131"/>
        <end position="172"/>
    </location>
</feature>
<dbReference type="Gene3D" id="3.30.1370.210">
    <property type="match status" value="1"/>
</dbReference>
<protein>
    <recommendedName>
        <fullName evidence="3">C3H1-type domain-containing protein</fullName>
    </recommendedName>
</protein>
<proteinExistence type="predicted"/>
<evidence type="ECO:0000313" key="5">
    <source>
        <dbReference type="Proteomes" id="UP001189429"/>
    </source>
</evidence>
<keyword evidence="1" id="KW-0862">Zinc</keyword>
<feature type="compositionally biased region" description="Basic and acidic residues" evidence="2">
    <location>
        <begin position="36"/>
        <end position="66"/>
    </location>
</feature>
<dbReference type="Proteomes" id="UP001189429">
    <property type="component" value="Unassembled WGS sequence"/>
</dbReference>
<name>A0ABN9VNA1_9DINO</name>
<evidence type="ECO:0000259" key="3">
    <source>
        <dbReference type="PROSITE" id="PS50103"/>
    </source>
</evidence>
<sequence>PLWFHPTWGASAPRGACQGLPQLEVQGAPLRSMKATGKEARGGDRKRAEKTEKTEKPEKPEKPEAKGTRKIRFCMYYLQGVCKYTDETCDFAHSTEEIGPEGRAARRTGRKAGQAAPAPAGGPDAPRGKNAAPPGRVAASSARAGSCATSATPSSFTGSCAGSSGTGSFEAPAPRPGGEGCPGPPGQRRRGGAAQPAAVGPTRPGAAGPGPEPMWLASPEQVHLQYPGAGDLAAMELFARQRECSRRLHAGAEQRGFPPPPGILPHAGAGADPSIGGLQRSIADLSQAIRNFVAQPSALQDPFGGAGQHPRQPREGLSEAHMAARCALQGVPRGGRSGAPHVRYDDAGAVDKLAPRKVAVSPQPLSPGGLGCGGPLAAEEALYGRPPPRMAAWAPPGLGS</sequence>
<dbReference type="EMBL" id="CAUYUJ010017441">
    <property type="protein sequence ID" value="CAK0874848.1"/>
    <property type="molecule type" value="Genomic_DNA"/>
</dbReference>
<feature type="region of interest" description="Disordered" evidence="2">
    <location>
        <begin position="99"/>
        <end position="216"/>
    </location>
</feature>
<evidence type="ECO:0000256" key="1">
    <source>
        <dbReference type="PROSITE-ProRule" id="PRU00723"/>
    </source>
</evidence>
<keyword evidence="1" id="KW-0863">Zinc-finger</keyword>
<feature type="zinc finger region" description="C3H1-type" evidence="1">
    <location>
        <begin position="68"/>
        <end position="96"/>
    </location>
</feature>
<feature type="region of interest" description="Disordered" evidence="2">
    <location>
        <begin position="299"/>
        <end position="319"/>
    </location>
</feature>
<dbReference type="InterPro" id="IPR000571">
    <property type="entry name" value="Znf_CCCH"/>
</dbReference>
<gene>
    <name evidence="4" type="ORF">PCOR1329_LOCUS59641</name>
</gene>